<dbReference type="RefSeq" id="WP_121376302.1">
    <property type="nucleotide sequence ID" value="NZ_RBLC01000002.1"/>
</dbReference>
<comment type="caution">
    <text evidence="1">The sequence shown here is derived from an EMBL/GenBank/DDBJ whole genome shotgun (WGS) entry which is preliminary data.</text>
</comment>
<evidence type="ECO:0000313" key="1">
    <source>
        <dbReference type="EMBL" id="RKS23073.1"/>
    </source>
</evidence>
<dbReference type="AlphaFoldDB" id="A0A495ME93"/>
<reference evidence="1 2" key="1">
    <citation type="submission" date="2018-10" db="EMBL/GenBank/DDBJ databases">
        <title>Genomic Encyclopedia of Archaeal and Bacterial Type Strains, Phase II (KMG-II): from individual species to whole genera.</title>
        <authorList>
            <person name="Goeker M."/>
        </authorList>
    </citation>
    <scope>NUCLEOTIDE SEQUENCE [LARGE SCALE GENOMIC DNA]</scope>
    <source>
        <strain evidence="1 2">DSM 29537</strain>
    </source>
</reference>
<dbReference type="PROSITE" id="PS51257">
    <property type="entry name" value="PROKAR_LIPOPROTEIN"/>
    <property type="match status" value="1"/>
</dbReference>
<evidence type="ECO:0000313" key="2">
    <source>
        <dbReference type="Proteomes" id="UP000277579"/>
    </source>
</evidence>
<evidence type="ECO:0008006" key="3">
    <source>
        <dbReference type="Google" id="ProtNLM"/>
    </source>
</evidence>
<protein>
    <recommendedName>
        <fullName evidence="3">Lipocalin-like protein</fullName>
    </recommendedName>
</protein>
<name>A0A495ME93_9FLAO</name>
<dbReference type="EMBL" id="RBLC01000002">
    <property type="protein sequence ID" value="RKS23073.1"/>
    <property type="molecule type" value="Genomic_DNA"/>
</dbReference>
<keyword evidence="2" id="KW-1185">Reference proteome</keyword>
<organism evidence="1 2">
    <name type="scientific">Flavobacterium endophyticum</name>
    <dbReference type="NCBI Taxonomy" id="1540163"/>
    <lineage>
        <taxon>Bacteria</taxon>
        <taxon>Pseudomonadati</taxon>
        <taxon>Bacteroidota</taxon>
        <taxon>Flavobacteriia</taxon>
        <taxon>Flavobacteriales</taxon>
        <taxon>Flavobacteriaceae</taxon>
        <taxon>Flavobacterium</taxon>
    </lineage>
</organism>
<proteinExistence type="predicted"/>
<accession>A0A495ME93</accession>
<dbReference type="Proteomes" id="UP000277579">
    <property type="component" value="Unassembled WGS sequence"/>
</dbReference>
<sequence>MKKILFILITSLFILSCSSDDDSATDNIDTYRPLIGKWVLEKSTQYKADGTVYNVSNVLLPCNDLSTLEYKTNGQCIRTTFRMSNGATECTLSNVSIGLWYYSPLNGYLISTFNTSAELLFTDENHYKLRTYNDVVNPQYRYTDTQWRKIN</sequence>
<gene>
    <name evidence="1" type="ORF">CLV94_1976</name>
</gene>